<dbReference type="InterPro" id="IPR021765">
    <property type="entry name" value="UstYa-like"/>
</dbReference>
<feature type="region of interest" description="Disordered" evidence="9">
    <location>
        <begin position="23"/>
        <end position="56"/>
    </location>
</feature>
<keyword evidence="5" id="KW-0843">Virulence</keyword>
<reference evidence="11 12" key="1">
    <citation type="journal article" date="2018" name="Mycol. Prog.">
        <title>Coniella lustricola, a new species from submerged detritus.</title>
        <authorList>
            <person name="Raudabaugh D.B."/>
            <person name="Iturriaga T."/>
            <person name="Carver A."/>
            <person name="Mondo S."/>
            <person name="Pangilinan J."/>
            <person name="Lipzen A."/>
            <person name="He G."/>
            <person name="Amirebrahimi M."/>
            <person name="Grigoriev I.V."/>
            <person name="Miller A.N."/>
        </authorList>
    </citation>
    <scope>NUCLEOTIDE SEQUENCE [LARGE SCALE GENOMIC DNA]</scope>
    <source>
        <strain evidence="11 12">B22-T-1</strain>
    </source>
</reference>
<comment type="similarity">
    <text evidence="8">Belongs to the ustYa family.</text>
</comment>
<dbReference type="GO" id="GO:0016020">
    <property type="term" value="C:membrane"/>
    <property type="evidence" value="ECO:0007669"/>
    <property type="project" value="UniProtKB-SubCell"/>
</dbReference>
<organism evidence="11 12">
    <name type="scientific">Coniella lustricola</name>
    <dbReference type="NCBI Taxonomy" id="2025994"/>
    <lineage>
        <taxon>Eukaryota</taxon>
        <taxon>Fungi</taxon>
        <taxon>Dikarya</taxon>
        <taxon>Ascomycota</taxon>
        <taxon>Pezizomycotina</taxon>
        <taxon>Sordariomycetes</taxon>
        <taxon>Sordariomycetidae</taxon>
        <taxon>Diaporthales</taxon>
        <taxon>Schizoparmaceae</taxon>
        <taxon>Coniella</taxon>
    </lineage>
</organism>
<keyword evidence="3 10" id="KW-1133">Transmembrane helix</keyword>
<comment type="subcellular location">
    <subcellularLocation>
        <location evidence="1">Membrane</location>
        <topology evidence="1">Single-pass membrane protein</topology>
    </subcellularLocation>
</comment>
<evidence type="ECO:0000256" key="5">
    <source>
        <dbReference type="ARBA" id="ARBA00023026"/>
    </source>
</evidence>
<proteinExistence type="inferred from homology"/>
<dbReference type="GO" id="GO:0016491">
    <property type="term" value="F:oxidoreductase activity"/>
    <property type="evidence" value="ECO:0007669"/>
    <property type="project" value="UniProtKB-KW"/>
</dbReference>
<dbReference type="EMBL" id="KZ678376">
    <property type="protein sequence ID" value="PSS03238.1"/>
    <property type="molecule type" value="Genomic_DNA"/>
</dbReference>
<dbReference type="PANTHER" id="PTHR33365">
    <property type="entry name" value="YALI0B05434P"/>
    <property type="match status" value="1"/>
</dbReference>
<dbReference type="Pfam" id="PF11807">
    <property type="entry name" value="UstYa"/>
    <property type="match status" value="1"/>
</dbReference>
<dbReference type="AlphaFoldDB" id="A0A2T3ALJ4"/>
<keyword evidence="12" id="KW-1185">Reference proteome</keyword>
<evidence type="ECO:0000313" key="12">
    <source>
        <dbReference type="Proteomes" id="UP000241462"/>
    </source>
</evidence>
<name>A0A2T3ALJ4_9PEZI</name>
<dbReference type="OrthoDB" id="3687641at2759"/>
<evidence type="ECO:0000256" key="8">
    <source>
        <dbReference type="ARBA" id="ARBA00035112"/>
    </source>
</evidence>
<gene>
    <name evidence="11" type="ORF">BD289DRAFT_502394</name>
</gene>
<keyword evidence="2 10" id="KW-0812">Transmembrane</keyword>
<dbReference type="InParanoid" id="A0A2T3ALJ4"/>
<keyword evidence="4" id="KW-0560">Oxidoreductase</keyword>
<evidence type="ECO:0000256" key="6">
    <source>
        <dbReference type="ARBA" id="ARBA00023136"/>
    </source>
</evidence>
<feature type="transmembrane region" description="Helical" evidence="10">
    <location>
        <begin position="64"/>
        <end position="83"/>
    </location>
</feature>
<evidence type="ECO:0000256" key="10">
    <source>
        <dbReference type="SAM" id="Phobius"/>
    </source>
</evidence>
<evidence type="ECO:0000256" key="4">
    <source>
        <dbReference type="ARBA" id="ARBA00023002"/>
    </source>
</evidence>
<evidence type="ECO:0000256" key="3">
    <source>
        <dbReference type="ARBA" id="ARBA00022989"/>
    </source>
</evidence>
<keyword evidence="6 10" id="KW-0472">Membrane</keyword>
<accession>A0A2T3ALJ4</accession>
<evidence type="ECO:0000313" key="11">
    <source>
        <dbReference type="EMBL" id="PSS03238.1"/>
    </source>
</evidence>
<evidence type="ECO:0000256" key="9">
    <source>
        <dbReference type="SAM" id="MobiDB-lite"/>
    </source>
</evidence>
<dbReference type="PANTHER" id="PTHR33365:SF6">
    <property type="entry name" value="OXIDASE USTYA"/>
    <property type="match status" value="1"/>
</dbReference>
<evidence type="ECO:0000256" key="2">
    <source>
        <dbReference type="ARBA" id="ARBA00022692"/>
    </source>
</evidence>
<dbReference type="Proteomes" id="UP000241462">
    <property type="component" value="Unassembled WGS sequence"/>
</dbReference>
<feature type="compositionally biased region" description="Polar residues" evidence="9">
    <location>
        <begin position="40"/>
        <end position="56"/>
    </location>
</feature>
<evidence type="ECO:0000256" key="7">
    <source>
        <dbReference type="ARBA" id="ARBA00023180"/>
    </source>
</evidence>
<evidence type="ECO:0000256" key="1">
    <source>
        <dbReference type="ARBA" id="ARBA00004167"/>
    </source>
</evidence>
<sequence length="302" mass="35199">MRYKDYLSPKVTWSKISISIKSLNDSRGGSENGVDEDSDTSTLLGQSQKPRPSRFPSRQTWNRFFWLIHMALLAANITWWLTWNGWMHPADNYTPVPKSSIEYEWSNFNLSLVMKDPFIEPWNEEGNAAWKDFSEGGNRGSVVSTEYMEATGYESIPVADGSGHWVYLEVYHDLHCLSYLRKVIYNNTNGMITPDSDPWNEYHVPHCLNVIRRKLMCHADLGIMTQRWVDGFYEPWLVYHSEHHQCKNWDKIRKWATEHSAANVKLPLHPNEAQRTSDALNEPWFSPWNITYIDGLCNNGYC</sequence>
<protein>
    <recommendedName>
        <fullName evidence="13">Tat pathway signal sequence</fullName>
    </recommendedName>
</protein>
<dbReference type="GO" id="GO:0043386">
    <property type="term" value="P:mycotoxin biosynthetic process"/>
    <property type="evidence" value="ECO:0007669"/>
    <property type="project" value="InterPro"/>
</dbReference>
<evidence type="ECO:0008006" key="13">
    <source>
        <dbReference type="Google" id="ProtNLM"/>
    </source>
</evidence>
<keyword evidence="7" id="KW-0325">Glycoprotein</keyword>